<feature type="transmembrane region" description="Helical" evidence="1">
    <location>
        <begin position="58"/>
        <end position="77"/>
    </location>
</feature>
<evidence type="ECO:0000256" key="1">
    <source>
        <dbReference type="SAM" id="Phobius"/>
    </source>
</evidence>
<proteinExistence type="predicted"/>
<name>A0AAN9U500_9HEMI</name>
<keyword evidence="1" id="KW-0812">Transmembrane</keyword>
<reference evidence="2 3" key="1">
    <citation type="submission" date="2024-03" db="EMBL/GenBank/DDBJ databases">
        <title>Adaptation during the transition from Ophiocordyceps entomopathogen to insect associate is accompanied by gene loss and intensified selection.</title>
        <authorList>
            <person name="Ward C.M."/>
            <person name="Onetto C.A."/>
            <person name="Borneman A.R."/>
        </authorList>
    </citation>
    <scope>NUCLEOTIDE SEQUENCE [LARGE SCALE GENOMIC DNA]</scope>
    <source>
        <strain evidence="2">AWRI1</strain>
        <tissue evidence="2">Single Adult Female</tissue>
    </source>
</reference>
<dbReference type="AlphaFoldDB" id="A0AAN9U500"/>
<keyword evidence="1" id="KW-1133">Transmembrane helix</keyword>
<sequence length="98" mass="11340">MCYRYYDYYFRSVAIVEHRIEYRAAKSPYARLTLQRAGGPYPRRASRSPRISRHRREFSAAILLIASCICAAAHSAASSALERMNERMNGWMDGWMDG</sequence>
<dbReference type="EMBL" id="JBBCAQ010000002">
    <property type="protein sequence ID" value="KAK7605558.1"/>
    <property type="molecule type" value="Genomic_DNA"/>
</dbReference>
<comment type="caution">
    <text evidence="2">The sequence shown here is derived from an EMBL/GenBank/DDBJ whole genome shotgun (WGS) entry which is preliminary data.</text>
</comment>
<keyword evidence="1" id="KW-0472">Membrane</keyword>
<protein>
    <submittedName>
        <fullName evidence="2">Uncharacterized protein</fullName>
    </submittedName>
</protein>
<accession>A0AAN9U500</accession>
<evidence type="ECO:0000313" key="3">
    <source>
        <dbReference type="Proteomes" id="UP001367676"/>
    </source>
</evidence>
<keyword evidence="3" id="KW-1185">Reference proteome</keyword>
<gene>
    <name evidence="2" type="ORF">V9T40_007416</name>
</gene>
<organism evidence="2 3">
    <name type="scientific">Parthenolecanium corni</name>
    <dbReference type="NCBI Taxonomy" id="536013"/>
    <lineage>
        <taxon>Eukaryota</taxon>
        <taxon>Metazoa</taxon>
        <taxon>Ecdysozoa</taxon>
        <taxon>Arthropoda</taxon>
        <taxon>Hexapoda</taxon>
        <taxon>Insecta</taxon>
        <taxon>Pterygota</taxon>
        <taxon>Neoptera</taxon>
        <taxon>Paraneoptera</taxon>
        <taxon>Hemiptera</taxon>
        <taxon>Sternorrhyncha</taxon>
        <taxon>Coccoidea</taxon>
        <taxon>Coccidae</taxon>
        <taxon>Parthenolecanium</taxon>
    </lineage>
</organism>
<dbReference type="Proteomes" id="UP001367676">
    <property type="component" value="Unassembled WGS sequence"/>
</dbReference>
<evidence type="ECO:0000313" key="2">
    <source>
        <dbReference type="EMBL" id="KAK7605558.1"/>
    </source>
</evidence>